<name>A5E0Y2_LODEL</name>
<evidence type="ECO:0000256" key="1">
    <source>
        <dbReference type="SAM" id="MobiDB-lite"/>
    </source>
</evidence>
<dbReference type="InParanoid" id="A5E0Y2"/>
<dbReference type="Proteomes" id="UP000001996">
    <property type="component" value="Unassembled WGS sequence"/>
</dbReference>
<accession>A5E0Y2</accession>
<evidence type="ECO:0000313" key="3">
    <source>
        <dbReference type="EMBL" id="EDK45090.1"/>
    </source>
</evidence>
<dbReference type="Pfam" id="PF17241">
    <property type="entry name" value="Retrotran_gag_4"/>
    <property type="match status" value="1"/>
</dbReference>
<dbReference type="AlphaFoldDB" id="A5E0Y2"/>
<dbReference type="InterPro" id="IPR054722">
    <property type="entry name" value="PolX-like_BBD"/>
</dbReference>
<dbReference type="VEuPathDB" id="FungiDB:LELG_03269"/>
<dbReference type="GeneID" id="5232587"/>
<evidence type="ECO:0000259" key="2">
    <source>
        <dbReference type="Pfam" id="PF22936"/>
    </source>
</evidence>
<reference evidence="3 4" key="1">
    <citation type="journal article" date="2009" name="Nature">
        <title>Evolution of pathogenicity and sexual reproduction in eight Candida genomes.</title>
        <authorList>
            <person name="Butler G."/>
            <person name="Rasmussen M.D."/>
            <person name="Lin M.F."/>
            <person name="Santos M.A."/>
            <person name="Sakthikumar S."/>
            <person name="Munro C.A."/>
            <person name="Rheinbay E."/>
            <person name="Grabherr M."/>
            <person name="Forche A."/>
            <person name="Reedy J.L."/>
            <person name="Agrafioti I."/>
            <person name="Arnaud M.B."/>
            <person name="Bates S."/>
            <person name="Brown A.J."/>
            <person name="Brunke S."/>
            <person name="Costanzo M.C."/>
            <person name="Fitzpatrick D.A."/>
            <person name="de Groot P.W."/>
            <person name="Harris D."/>
            <person name="Hoyer L.L."/>
            <person name="Hube B."/>
            <person name="Klis F.M."/>
            <person name="Kodira C."/>
            <person name="Lennard N."/>
            <person name="Logue M.E."/>
            <person name="Martin R."/>
            <person name="Neiman A.M."/>
            <person name="Nikolaou E."/>
            <person name="Quail M.A."/>
            <person name="Quinn J."/>
            <person name="Santos M.C."/>
            <person name="Schmitzberger F.F."/>
            <person name="Sherlock G."/>
            <person name="Shah P."/>
            <person name="Silverstein K.A."/>
            <person name="Skrzypek M.S."/>
            <person name="Soll D."/>
            <person name="Staggs R."/>
            <person name="Stansfield I."/>
            <person name="Stumpf M.P."/>
            <person name="Sudbery P.E."/>
            <person name="Srikantha T."/>
            <person name="Zeng Q."/>
            <person name="Berman J."/>
            <person name="Berriman M."/>
            <person name="Heitman J."/>
            <person name="Gow N.A."/>
            <person name="Lorenz M.C."/>
            <person name="Birren B.W."/>
            <person name="Kellis M."/>
            <person name="Cuomo C.A."/>
        </authorList>
    </citation>
    <scope>NUCLEOTIDE SEQUENCE [LARGE SCALE GENOMIC DNA]</scope>
    <source>
        <strain evidence="4">ATCC 11503 / BCRC 21390 / CBS 2605 / JCM 1781 / NBRC 1676 / NRRL YB-4239</strain>
    </source>
</reference>
<dbReference type="KEGG" id="lel:PVL30_002767"/>
<proteinExistence type="predicted"/>
<feature type="region of interest" description="Disordered" evidence="1">
    <location>
        <begin position="227"/>
        <end position="257"/>
    </location>
</feature>
<dbReference type="HOGENOM" id="CLU_667431_0_0_1"/>
<protein>
    <recommendedName>
        <fullName evidence="2">Retrovirus-related Pol polyprotein from transposon TNT 1-94-like beta-barrel domain-containing protein</fullName>
    </recommendedName>
</protein>
<feature type="compositionally biased region" description="Basic and acidic residues" evidence="1">
    <location>
        <begin position="227"/>
        <end position="247"/>
    </location>
</feature>
<dbReference type="Pfam" id="PF22936">
    <property type="entry name" value="Pol_BBD"/>
    <property type="match status" value="1"/>
</dbReference>
<sequence>MDKFFTLDLVLNNPFWQIKFNEDEKLRGVDNYYEWLEIFKFKMNVVPELRSYLVDGDSSIRKDYDEDTRLKFIELSERIITRAIGDGVAENPRQIVCEFNGSGRLLFYHLKKTYFNIWTAFTIVCDYEELNWKKKEERVLHDFMNSSHRIMRITDSHGFDFYMAVKFLADLKRGGIPDSMTKQVIDHYHSRYGSGPENFTVTNIIAIIEQVIRYDFKFVKEDEDKDQSKLSDSRNDIDSHSSYERANKANKRKRPRIDHDRFSDAELVAKIKKNEKITTKKKTSVKKMPPHNNGKALIKKNLDVEEIFFSNVADVHMVVNRKLLTDFKKCKERIHGYGGFNALVLGKGKVRVALANNQYATLNEVFYVPEARINQISIPKVTSKGSRLKIAGNFVCDAETGEVIGKKGTVLN</sequence>
<dbReference type="InterPro" id="IPR035179">
    <property type="entry name" value="DUF5314"/>
</dbReference>
<organism evidence="3 4">
    <name type="scientific">Lodderomyces elongisporus (strain ATCC 11503 / CBS 2605 / JCM 1781 / NBRC 1676 / NRRL YB-4239)</name>
    <name type="common">Yeast</name>
    <name type="synonym">Saccharomyces elongisporus</name>
    <dbReference type="NCBI Taxonomy" id="379508"/>
    <lineage>
        <taxon>Eukaryota</taxon>
        <taxon>Fungi</taxon>
        <taxon>Dikarya</taxon>
        <taxon>Ascomycota</taxon>
        <taxon>Saccharomycotina</taxon>
        <taxon>Pichiomycetes</taxon>
        <taxon>Debaryomycetaceae</taxon>
        <taxon>Candida/Lodderomyces clade</taxon>
        <taxon>Lodderomyces</taxon>
    </lineage>
</organism>
<feature type="domain" description="Retrovirus-related Pol polyprotein from transposon TNT 1-94-like beta-barrel" evidence="2">
    <location>
        <begin position="313"/>
        <end position="385"/>
    </location>
</feature>
<gene>
    <name evidence="3" type="ORF">LELG_03269</name>
</gene>
<dbReference type="EMBL" id="CH981527">
    <property type="protein sequence ID" value="EDK45090.1"/>
    <property type="molecule type" value="Genomic_DNA"/>
</dbReference>
<keyword evidence="4" id="KW-1185">Reference proteome</keyword>
<evidence type="ECO:0000313" key="4">
    <source>
        <dbReference type="Proteomes" id="UP000001996"/>
    </source>
</evidence>